<dbReference type="RefSeq" id="WP_004600098.1">
    <property type="nucleotide sequence ID" value="NZ_HF541865.1"/>
</dbReference>
<dbReference type="EMBL" id="AHAE01000013">
    <property type="protein sequence ID" value="EJZ82885.1"/>
    <property type="molecule type" value="Genomic_DNA"/>
</dbReference>
<name>I7L868_9CORY</name>
<evidence type="ECO:0000313" key="1">
    <source>
        <dbReference type="EMBL" id="CCI83052.1"/>
    </source>
</evidence>
<dbReference type="Pfam" id="PF13565">
    <property type="entry name" value="HTH_32"/>
    <property type="match status" value="1"/>
</dbReference>
<dbReference type="HOGENOM" id="CLU_027402_15_5_11"/>
<dbReference type="Proteomes" id="UP000006078">
    <property type="component" value="Unassembled WGS sequence"/>
</dbReference>
<comment type="caution">
    <text evidence="1">The sequence shown here is derived from an EMBL/GenBank/DDBJ whole genome shotgun (WGS) entry which is preliminary data.</text>
</comment>
<gene>
    <name evidence="1" type="ORF">BN46_0304</name>
    <name evidence="2" type="ORF">HMPREF9719_00208</name>
</gene>
<evidence type="ECO:0000313" key="3">
    <source>
        <dbReference type="Proteomes" id="UP000006078"/>
    </source>
</evidence>
<keyword evidence="3" id="KW-1185">Reference proteome</keyword>
<organism evidence="1 4">
    <name type="scientific">Corynebacterium otitidis ATCC 51513</name>
    <dbReference type="NCBI Taxonomy" id="883169"/>
    <lineage>
        <taxon>Bacteria</taxon>
        <taxon>Bacillati</taxon>
        <taxon>Actinomycetota</taxon>
        <taxon>Actinomycetes</taxon>
        <taxon>Mycobacteriales</taxon>
        <taxon>Corynebacteriaceae</taxon>
        <taxon>Corynebacterium</taxon>
    </lineage>
</organism>
<protein>
    <submittedName>
        <fullName evidence="1">Putative insertion element ISCmi2 transposase</fullName>
    </submittedName>
</protein>
<dbReference type="STRING" id="29321.AAV33_06185"/>
<reference evidence="2 3" key="2">
    <citation type="submission" date="2012-08" db="EMBL/GenBank/DDBJ databases">
        <title>The Genome Sequence of Turicella otitidis ATCC 51513.</title>
        <authorList>
            <consortium name="The Broad Institute Genome Sequencing Platform"/>
            <person name="Earl A."/>
            <person name="Ward D."/>
            <person name="Feldgarden M."/>
            <person name="Gevers D."/>
            <person name="Huys G."/>
            <person name="Walker B."/>
            <person name="Young S.K."/>
            <person name="Zeng Q."/>
            <person name="Gargeya S."/>
            <person name="Fitzgerald M."/>
            <person name="Haas B."/>
            <person name="Abouelleil A."/>
            <person name="Alvarado L."/>
            <person name="Arachchi H.M."/>
            <person name="Berlin A.M."/>
            <person name="Chapman S.B."/>
            <person name="Goldberg J."/>
            <person name="Griggs A."/>
            <person name="Gujja S."/>
            <person name="Hansen M."/>
            <person name="Howarth C."/>
            <person name="Imamovic A."/>
            <person name="Larimer J."/>
            <person name="McCowen C."/>
            <person name="Montmayeur A."/>
            <person name="Murphy C."/>
            <person name="Neiman D."/>
            <person name="Pearson M."/>
            <person name="Priest M."/>
            <person name="Roberts A."/>
            <person name="Saif S."/>
            <person name="Shea T."/>
            <person name="Sisk P."/>
            <person name="Sykes S."/>
            <person name="Wortman J."/>
            <person name="Nusbaum C."/>
            <person name="Birren B."/>
        </authorList>
    </citation>
    <scope>NUCLEOTIDE SEQUENCE [LARGE SCALE GENOMIC DNA]</scope>
    <source>
        <strain evidence="2 3">ATCC 51513</strain>
    </source>
</reference>
<evidence type="ECO:0000313" key="2">
    <source>
        <dbReference type="EMBL" id="EJZ82885.1"/>
    </source>
</evidence>
<proteinExistence type="predicted"/>
<dbReference type="eggNOG" id="COG2801">
    <property type="taxonomic scope" value="Bacteria"/>
</dbReference>
<dbReference type="Gene3D" id="1.10.10.60">
    <property type="entry name" value="Homeodomain-like"/>
    <property type="match status" value="1"/>
</dbReference>
<dbReference type="Proteomes" id="UP000011016">
    <property type="component" value="Unassembled WGS sequence"/>
</dbReference>
<sequence>MPHANAPLTAAGRARLVSLVVDEDYSLRRAAKECGVSPTTAYRWVKRHREGANLEDRSSRPNNCPHQLTEEQEQRIVAIRQERRWGMFRIAREVGVATSTVERVLKRRGMPTRL</sequence>
<evidence type="ECO:0000313" key="4">
    <source>
        <dbReference type="Proteomes" id="UP000011016"/>
    </source>
</evidence>
<dbReference type="EMBL" id="CAJZ01000040">
    <property type="protein sequence ID" value="CCI83052.1"/>
    <property type="molecule type" value="Genomic_DNA"/>
</dbReference>
<dbReference type="SUPFAM" id="SSF46689">
    <property type="entry name" value="Homeodomain-like"/>
    <property type="match status" value="1"/>
</dbReference>
<dbReference type="InterPro" id="IPR009057">
    <property type="entry name" value="Homeodomain-like_sf"/>
</dbReference>
<accession>I7L868</accession>
<dbReference type="AlphaFoldDB" id="I7L868"/>
<reference evidence="1 4" key="1">
    <citation type="journal article" date="2012" name="J. Bacteriol.">
        <title>Draft Genome Sequence of Turicella otitidis ATCC 51513, Isolated from Middle Ear Fluid from a Child with Otitis Media.</title>
        <authorList>
            <person name="Brinkrolf K."/>
            <person name="Schneider J."/>
            <person name="Knecht M."/>
            <person name="Ruckert C."/>
            <person name="Tauch A."/>
        </authorList>
    </citation>
    <scope>NUCLEOTIDE SEQUENCE [LARGE SCALE GENOMIC DNA]</scope>
    <source>
        <strain evidence="1 4">ATCC 51513</strain>
    </source>
</reference>
<dbReference type="OrthoDB" id="568335at2"/>